<evidence type="ECO:0008006" key="6">
    <source>
        <dbReference type="Google" id="ProtNLM"/>
    </source>
</evidence>
<evidence type="ECO:0000256" key="1">
    <source>
        <dbReference type="ARBA" id="ARBA00005578"/>
    </source>
</evidence>
<sequence length="131" mass="14934">MMSTASKCVENCIRAKLQKRFNPKVLQLVNESYMHNVPKDSETHFKVVIVSDEFEGMPLIKVLDLKNLFKRIATEPDQKKQMLQRHRLVNTILTDELKSGVHALSIVAKSPNQWKDEPVESSPNCRGGFGK</sequence>
<dbReference type="PANTHER" id="PTHR46229:SF2">
    <property type="entry name" value="BOLA-LIKE PROTEIN 1"/>
    <property type="match status" value="1"/>
</dbReference>
<protein>
    <recommendedName>
        <fullName evidence="6">BolA-like protein</fullName>
    </recommendedName>
</protein>
<dbReference type="AlphaFoldDB" id="A0A9P0JDF7"/>
<proteinExistence type="inferred from homology"/>
<dbReference type="PIRSF" id="PIRSF003113">
    <property type="entry name" value="BolA"/>
    <property type="match status" value="1"/>
</dbReference>
<evidence type="ECO:0000313" key="4">
    <source>
        <dbReference type="EMBL" id="CAH1737039.1"/>
    </source>
</evidence>
<dbReference type="InterPro" id="IPR050961">
    <property type="entry name" value="BolA/IbaG_stress_morph_reg"/>
</dbReference>
<dbReference type="PANTHER" id="PTHR46229">
    <property type="entry name" value="BOLA TRANSCRIPTION REGULATOR"/>
    <property type="match status" value="1"/>
</dbReference>
<comment type="similarity">
    <text evidence="1 2">Belongs to the BolA/IbaG family.</text>
</comment>
<dbReference type="Proteomes" id="UP001154329">
    <property type="component" value="Chromosome 4"/>
</dbReference>
<reference evidence="4" key="2">
    <citation type="submission" date="2022-10" db="EMBL/GenBank/DDBJ databases">
        <authorList>
            <consortium name="ENA_rothamsted_submissions"/>
            <consortium name="culmorum"/>
            <person name="King R."/>
        </authorList>
    </citation>
    <scope>NUCLEOTIDE SEQUENCE</scope>
</reference>
<evidence type="ECO:0000313" key="5">
    <source>
        <dbReference type="Proteomes" id="UP001154329"/>
    </source>
</evidence>
<evidence type="ECO:0000256" key="2">
    <source>
        <dbReference type="RuleBase" id="RU003860"/>
    </source>
</evidence>
<organism evidence="4 5">
    <name type="scientific">Aphis gossypii</name>
    <name type="common">Cotton aphid</name>
    <dbReference type="NCBI Taxonomy" id="80765"/>
    <lineage>
        <taxon>Eukaryota</taxon>
        <taxon>Metazoa</taxon>
        <taxon>Ecdysozoa</taxon>
        <taxon>Arthropoda</taxon>
        <taxon>Hexapoda</taxon>
        <taxon>Insecta</taxon>
        <taxon>Pterygota</taxon>
        <taxon>Neoptera</taxon>
        <taxon>Paraneoptera</taxon>
        <taxon>Hemiptera</taxon>
        <taxon>Sternorrhyncha</taxon>
        <taxon>Aphidomorpha</taxon>
        <taxon>Aphidoidea</taxon>
        <taxon>Aphididae</taxon>
        <taxon>Aphidini</taxon>
        <taxon>Aphis</taxon>
        <taxon>Aphis</taxon>
    </lineage>
</organism>
<dbReference type="SUPFAM" id="SSF82657">
    <property type="entry name" value="BolA-like"/>
    <property type="match status" value="2"/>
</dbReference>
<dbReference type="InterPro" id="IPR036065">
    <property type="entry name" value="BolA-like_sf"/>
</dbReference>
<dbReference type="EMBL" id="OU899037">
    <property type="protein sequence ID" value="CAH1737039.1"/>
    <property type="molecule type" value="Genomic_DNA"/>
</dbReference>
<evidence type="ECO:0000256" key="3">
    <source>
        <dbReference type="SAM" id="MobiDB-lite"/>
    </source>
</evidence>
<dbReference type="InterPro" id="IPR002634">
    <property type="entry name" value="BolA"/>
</dbReference>
<name>A0A9P0JDF7_APHGO</name>
<dbReference type="Pfam" id="PF01722">
    <property type="entry name" value="BolA"/>
    <property type="match status" value="2"/>
</dbReference>
<dbReference type="Gene3D" id="3.30.300.90">
    <property type="entry name" value="BolA-like"/>
    <property type="match status" value="1"/>
</dbReference>
<keyword evidence="5" id="KW-1185">Reference proteome</keyword>
<reference evidence="4" key="1">
    <citation type="submission" date="2022-02" db="EMBL/GenBank/DDBJ databases">
        <authorList>
            <person name="King R."/>
        </authorList>
    </citation>
    <scope>NUCLEOTIDE SEQUENCE</scope>
</reference>
<dbReference type="GO" id="GO:0005739">
    <property type="term" value="C:mitochondrion"/>
    <property type="evidence" value="ECO:0007669"/>
    <property type="project" value="TreeGrafter"/>
</dbReference>
<gene>
    <name evidence="4" type="ORF">APHIGO_LOCUS10647</name>
</gene>
<feature type="region of interest" description="Disordered" evidence="3">
    <location>
        <begin position="111"/>
        <end position="131"/>
    </location>
</feature>
<accession>A0A9P0JDF7</accession>